<evidence type="ECO:0000313" key="2">
    <source>
        <dbReference type="EMBL" id="MDP9866841.1"/>
    </source>
</evidence>
<dbReference type="Pfam" id="PF13692">
    <property type="entry name" value="Glyco_trans_1_4"/>
    <property type="match status" value="1"/>
</dbReference>
<comment type="caution">
    <text evidence="2">The sequence shown here is derived from an EMBL/GenBank/DDBJ whole genome shotgun (WGS) entry which is preliminary data.</text>
</comment>
<dbReference type="InterPro" id="IPR050194">
    <property type="entry name" value="Glycosyltransferase_grp1"/>
</dbReference>
<keyword evidence="1" id="KW-0812">Transmembrane</keyword>
<name>A0ABT9RD93_9ACTN</name>
<dbReference type="SUPFAM" id="SSF53756">
    <property type="entry name" value="UDP-Glycosyltransferase/glycogen phosphorylase"/>
    <property type="match status" value="1"/>
</dbReference>
<sequence length="383" mass="42895">MITTDAVHSRARPKIVYAIPHLSVDATEHFAHLPAFLKALGERADLVALVERGTPPEKLPGVRMVVSVLGRTRPARLLNCVRAIRTCHRAGYRTYFLRYSRLLLIVLVLTYPIFRPRIFLWRSGTADLIEPGRRKTVRRRLDDGLNYVLARCVHAFVTGPETMVPVMRGRWRVPAGRMRLLYNDIDSDRFTPLAPARRSEVRHRHGWDDGDFVILFVHRLSFRRGTRLLARLLDAVDAALPYRVRLVVVGDGPDRRHLDRLAAGRPNMHVLGAVPNLDLPDLYGAADCFLMPSYEEGFPRVLLEAMSSALPVVTTSAGGSVDVVGRDYPFVCAVGDLAALVAGVVELAGLPRAERDALGGRLRDRARDKFSPQRVARMLEDLL</sequence>
<evidence type="ECO:0000313" key="3">
    <source>
        <dbReference type="Proteomes" id="UP001230426"/>
    </source>
</evidence>
<keyword evidence="1" id="KW-1133">Transmembrane helix</keyword>
<evidence type="ECO:0000256" key="1">
    <source>
        <dbReference type="SAM" id="Phobius"/>
    </source>
</evidence>
<dbReference type="PANTHER" id="PTHR45947:SF3">
    <property type="entry name" value="SULFOQUINOVOSYL TRANSFERASE SQD2"/>
    <property type="match status" value="1"/>
</dbReference>
<protein>
    <submittedName>
        <fullName evidence="2">Glycosyltransferase involved in cell wall biosynthesis</fullName>
    </submittedName>
</protein>
<dbReference type="CDD" id="cd03801">
    <property type="entry name" value="GT4_PimA-like"/>
    <property type="match status" value="1"/>
</dbReference>
<dbReference type="EMBL" id="JAUSRB010000002">
    <property type="protein sequence ID" value="MDP9866841.1"/>
    <property type="molecule type" value="Genomic_DNA"/>
</dbReference>
<keyword evidence="1" id="KW-0472">Membrane</keyword>
<proteinExistence type="predicted"/>
<reference evidence="2 3" key="1">
    <citation type="submission" date="2023-07" db="EMBL/GenBank/DDBJ databases">
        <title>Sequencing the genomes of 1000 actinobacteria strains.</title>
        <authorList>
            <person name="Klenk H.-P."/>
        </authorList>
    </citation>
    <scope>NUCLEOTIDE SEQUENCE [LARGE SCALE GENOMIC DNA]</scope>
    <source>
        <strain evidence="2 3">DSM 44109</strain>
    </source>
</reference>
<dbReference type="Gene3D" id="3.40.50.2000">
    <property type="entry name" value="Glycogen Phosphorylase B"/>
    <property type="match status" value="2"/>
</dbReference>
<accession>A0ABT9RD93</accession>
<feature type="transmembrane region" description="Helical" evidence="1">
    <location>
        <begin position="95"/>
        <end position="114"/>
    </location>
</feature>
<keyword evidence="3" id="KW-1185">Reference proteome</keyword>
<dbReference type="RefSeq" id="WP_306867984.1">
    <property type="nucleotide sequence ID" value="NZ_JAUSRB010000002.1"/>
</dbReference>
<dbReference type="PANTHER" id="PTHR45947">
    <property type="entry name" value="SULFOQUINOVOSYL TRANSFERASE SQD2"/>
    <property type="match status" value="1"/>
</dbReference>
<dbReference type="Proteomes" id="UP001230426">
    <property type="component" value="Unassembled WGS sequence"/>
</dbReference>
<organism evidence="2 3">
    <name type="scientific">Streptosporangium brasiliense</name>
    <dbReference type="NCBI Taxonomy" id="47480"/>
    <lineage>
        <taxon>Bacteria</taxon>
        <taxon>Bacillati</taxon>
        <taxon>Actinomycetota</taxon>
        <taxon>Actinomycetes</taxon>
        <taxon>Streptosporangiales</taxon>
        <taxon>Streptosporangiaceae</taxon>
        <taxon>Streptosporangium</taxon>
    </lineage>
</organism>
<gene>
    <name evidence="2" type="ORF">J2S55_006107</name>
</gene>